<name>A0A0J0YPK8_9NEIS</name>
<sequence>MLKRIFKLILRLIFPFTLPVSKRIFDFWVKVLEDGSKAAFLAAGPYLWIGGGDFKIRIWNTIALLVVGYLAHIAVYFLDKKEAQIVRQEKKGN</sequence>
<keyword evidence="1" id="KW-0812">Transmembrane</keyword>
<protein>
    <submittedName>
        <fullName evidence="2">Uncharacterized protein</fullName>
    </submittedName>
</protein>
<dbReference type="AlphaFoldDB" id="A0A0J0YPK8"/>
<reference evidence="2 3" key="1">
    <citation type="submission" date="2014-11" db="EMBL/GenBank/DDBJ databases">
        <title>Genome of a novel goose pathogen.</title>
        <authorList>
            <person name="Hansen C.M."/>
            <person name="Hueffer K."/>
            <person name="Choi S.C."/>
        </authorList>
    </citation>
    <scope>NUCLEOTIDE SEQUENCE [LARGE SCALE GENOMIC DNA]</scope>
    <source>
        <strain evidence="2 3">KH1503</strain>
    </source>
</reference>
<organism evidence="2 3">
    <name type="scientific">Neisseria arctica</name>
    <dbReference type="NCBI Taxonomy" id="1470200"/>
    <lineage>
        <taxon>Bacteria</taxon>
        <taxon>Pseudomonadati</taxon>
        <taxon>Pseudomonadota</taxon>
        <taxon>Betaproteobacteria</taxon>
        <taxon>Neisseriales</taxon>
        <taxon>Neisseriaceae</taxon>
        <taxon>Neisseria</taxon>
    </lineage>
</organism>
<keyword evidence="3" id="KW-1185">Reference proteome</keyword>
<dbReference type="Proteomes" id="UP000036027">
    <property type="component" value="Unassembled WGS sequence"/>
</dbReference>
<keyword evidence="1" id="KW-1133">Transmembrane helix</keyword>
<dbReference type="RefSeq" id="WP_047761801.1">
    <property type="nucleotide sequence ID" value="NZ_CP091510.1"/>
</dbReference>
<gene>
    <name evidence="2" type="ORF">PL75_10015</name>
</gene>
<dbReference type="PATRIC" id="fig|1470200.3.peg.1273"/>
<dbReference type="EMBL" id="JTDO01000021">
    <property type="protein sequence ID" value="KLT72072.1"/>
    <property type="molecule type" value="Genomic_DNA"/>
</dbReference>
<evidence type="ECO:0000313" key="2">
    <source>
        <dbReference type="EMBL" id="KLT72072.1"/>
    </source>
</evidence>
<proteinExistence type="predicted"/>
<feature type="transmembrane region" description="Helical" evidence="1">
    <location>
        <begin position="58"/>
        <end position="78"/>
    </location>
</feature>
<accession>A0A0J0YPK8</accession>
<comment type="caution">
    <text evidence="2">The sequence shown here is derived from an EMBL/GenBank/DDBJ whole genome shotgun (WGS) entry which is preliminary data.</text>
</comment>
<keyword evidence="1" id="KW-0472">Membrane</keyword>
<evidence type="ECO:0000313" key="3">
    <source>
        <dbReference type="Proteomes" id="UP000036027"/>
    </source>
</evidence>
<evidence type="ECO:0000256" key="1">
    <source>
        <dbReference type="SAM" id="Phobius"/>
    </source>
</evidence>